<dbReference type="NCBIfam" id="NF004877">
    <property type="entry name" value="PRK06241.1-2"/>
    <property type="match status" value="1"/>
</dbReference>
<evidence type="ECO:0000256" key="3">
    <source>
        <dbReference type="ARBA" id="ARBA00022840"/>
    </source>
</evidence>
<dbReference type="SUPFAM" id="SSF52009">
    <property type="entry name" value="Phosphohistidine domain"/>
    <property type="match status" value="1"/>
</dbReference>
<evidence type="ECO:0000259" key="8">
    <source>
        <dbReference type="Pfam" id="PF01326"/>
    </source>
</evidence>
<dbReference type="Proteomes" id="UP000264217">
    <property type="component" value="Unassembled WGS sequence"/>
</dbReference>
<dbReference type="FunFam" id="3.30.1490.20:FF:000010">
    <property type="entry name" value="Phosphoenolpyruvate synthase"/>
    <property type="match status" value="1"/>
</dbReference>
<dbReference type="EMBL" id="QWDC01000001">
    <property type="protein sequence ID" value="RFZ94925.1"/>
    <property type="molecule type" value="Genomic_DNA"/>
</dbReference>
<reference evidence="9 10" key="1">
    <citation type="submission" date="2018-08" db="EMBL/GenBank/DDBJ databases">
        <title>Mucilaginibacter sp. MYSH2.</title>
        <authorList>
            <person name="Seo T."/>
        </authorList>
    </citation>
    <scope>NUCLEOTIDE SEQUENCE [LARGE SCALE GENOMIC DNA]</scope>
    <source>
        <strain evidence="9 10">MYSH2</strain>
    </source>
</reference>
<dbReference type="InterPro" id="IPR051549">
    <property type="entry name" value="PEP_Utilizing_Enz"/>
</dbReference>
<keyword evidence="2" id="KW-0547">Nucleotide-binding</keyword>
<dbReference type="GO" id="GO:0005524">
    <property type="term" value="F:ATP binding"/>
    <property type="evidence" value="ECO:0007669"/>
    <property type="project" value="UniProtKB-KW"/>
</dbReference>
<evidence type="ECO:0000313" key="10">
    <source>
        <dbReference type="Proteomes" id="UP000264217"/>
    </source>
</evidence>
<comment type="similarity">
    <text evidence="1">Belongs to the PIGC family.</text>
</comment>
<evidence type="ECO:0000256" key="6">
    <source>
        <dbReference type="ARBA" id="ARBA00080054"/>
    </source>
</evidence>
<dbReference type="SUPFAM" id="SSF56059">
    <property type="entry name" value="Glutathione synthetase ATP-binding domain-like"/>
    <property type="match status" value="1"/>
</dbReference>
<evidence type="ECO:0000256" key="2">
    <source>
        <dbReference type="ARBA" id="ARBA00022741"/>
    </source>
</evidence>
<evidence type="ECO:0000259" key="7">
    <source>
        <dbReference type="Pfam" id="PF00391"/>
    </source>
</evidence>
<dbReference type="PANTHER" id="PTHR43615">
    <property type="entry name" value="PHOSPHOENOLPYRUVATE SYNTHASE-RELATED"/>
    <property type="match status" value="1"/>
</dbReference>
<comment type="pathway">
    <text evidence="4">Antibiotic biosynthesis; prodigiosin biosynthesis.</text>
</comment>
<dbReference type="AlphaFoldDB" id="A0A372NXU1"/>
<dbReference type="NCBIfam" id="NF041857">
    <property type="entry name" value="RIF_Ptrans_rph"/>
    <property type="match status" value="1"/>
</dbReference>
<dbReference type="InterPro" id="IPR013815">
    <property type="entry name" value="ATP_grasp_subdomain_1"/>
</dbReference>
<dbReference type="InterPro" id="IPR036637">
    <property type="entry name" value="Phosphohistidine_dom_sf"/>
</dbReference>
<comment type="caution">
    <text evidence="9">The sequence shown here is derived from an EMBL/GenBank/DDBJ whole genome shotgun (WGS) entry which is preliminary data.</text>
</comment>
<evidence type="ECO:0000256" key="5">
    <source>
        <dbReference type="ARBA" id="ARBA00068614"/>
    </source>
</evidence>
<organism evidence="9 10">
    <name type="scientific">Mucilaginibacter conchicola</name>
    <dbReference type="NCBI Taxonomy" id="2303333"/>
    <lineage>
        <taxon>Bacteria</taxon>
        <taxon>Pseudomonadati</taxon>
        <taxon>Bacteroidota</taxon>
        <taxon>Sphingobacteriia</taxon>
        <taxon>Sphingobacteriales</taxon>
        <taxon>Sphingobacteriaceae</taxon>
        <taxon>Mucilaginibacter</taxon>
    </lineage>
</organism>
<sequence>MQHHLIQLNALGTHQLTTAGGKGANLGELCKIDAINVPDGFCITTEAFNKIISVNPSLSALLNRLSDLKADEYEKISNISQNVRRIIEDAIIPGDITAEIKQTLANYGEGNAWAVRSSATAEDLPGASFAGQQDTFLNIIGTDAILKHISKCWASLFTERAVTYRIHNRLGHDKISLAVVVQQMVLSQVSGVMFTADPINGNRKIISIDATFGLGEAFVSGLVMADNYKVNNGIIIDKTISTKKMAIVAKDDGGTIEQDATSDQQTRHALTDEQIVQLADIGRKVEKHFGTPQDIEWCLADDKFYIVQSRPVTTLFPIPENNDGVDHVYISVGHQQMMTDAIKPLGLSLHQMIASIPMYKAAGRLFVDILPRITSAAGRAAMLDAMEQHDPLIKDALVNLITRGDIVKPVQENAIEPRLAKTDSGLSAQEIAIHAENGPAIVNELIKQNEESIAELKQTIEGRTGVDLIDFILADTATLKSNLHNPKGSKAIMAGMNAARWLNESMQQWLGEKNVADTLSQSAPNNVTAEMGLELLDVADMIRPYPAIVAYLENADDYFLNGLTAVEGGAQTAEAIGAYLDKYGVRCPGEIDITRTRWSEKPSTFIPLILSSVKNSPHGAGKQKFEQGILQARNKEQDLLSRLKQLKDGEQKAADTKIVIDILRALVGYREYPKYGFIKRYWVYKQALLKEAQRLQQTGIIEDSEDIYYLTFTELRELVNTNQADKELISKRKEEFQLHEKLTPPRVITSDGEIITGHYKRENLPANALAGIAVSSGIIEGRARVLFDVQDAKLEEGDILVTKFTDPSWTPLFVSIKGLVTEVGGLMTHGAVIAREYGLPAVVGVENATGIIQNGQMIRLNGTDGYIELL</sequence>
<dbReference type="RefSeq" id="WP_117390484.1">
    <property type="nucleotide sequence ID" value="NZ_QWDC01000001.1"/>
</dbReference>
<evidence type="ECO:0000256" key="1">
    <source>
        <dbReference type="ARBA" id="ARBA00008321"/>
    </source>
</evidence>
<dbReference type="GO" id="GO:0016301">
    <property type="term" value="F:kinase activity"/>
    <property type="evidence" value="ECO:0007669"/>
    <property type="project" value="InterPro"/>
</dbReference>
<feature type="domain" description="PEP-utilising enzyme mobile" evidence="7">
    <location>
        <begin position="794"/>
        <end position="865"/>
    </location>
</feature>
<protein>
    <recommendedName>
        <fullName evidence="5">Prodigiosin synthesizing transferase PigC</fullName>
    </recommendedName>
    <alternativeName>
        <fullName evidence="6">Prodigiosin synthetase PigC</fullName>
    </alternativeName>
</protein>
<dbReference type="InterPro" id="IPR002192">
    <property type="entry name" value="PPDK_AMP/ATP-bd"/>
</dbReference>
<keyword evidence="9" id="KW-0670">Pyruvate</keyword>
<dbReference type="Gene3D" id="3.30.1490.20">
    <property type="entry name" value="ATP-grasp fold, A domain"/>
    <property type="match status" value="1"/>
</dbReference>
<dbReference type="OrthoDB" id="9765468at2"/>
<dbReference type="Gene3D" id="3.50.30.10">
    <property type="entry name" value="Phosphohistidine domain"/>
    <property type="match status" value="1"/>
</dbReference>
<feature type="domain" description="Pyruvate phosphate dikinase AMP/ATP-binding" evidence="8">
    <location>
        <begin position="18"/>
        <end position="315"/>
    </location>
</feature>
<dbReference type="PANTHER" id="PTHR43615:SF1">
    <property type="entry name" value="PPDK_N DOMAIN-CONTAINING PROTEIN"/>
    <property type="match status" value="1"/>
</dbReference>
<dbReference type="Gene3D" id="3.30.470.20">
    <property type="entry name" value="ATP-grasp fold, B domain"/>
    <property type="match status" value="1"/>
</dbReference>
<name>A0A372NXU1_9SPHI</name>
<gene>
    <name evidence="9" type="ORF">D0C36_05185</name>
</gene>
<dbReference type="NCBIfam" id="NF004879">
    <property type="entry name" value="PRK06241.1-4"/>
    <property type="match status" value="1"/>
</dbReference>
<dbReference type="InterPro" id="IPR008279">
    <property type="entry name" value="PEP-util_enz_mobile_dom"/>
</dbReference>
<dbReference type="NCBIfam" id="NF004878">
    <property type="entry name" value="PRK06241.1-3"/>
    <property type="match status" value="1"/>
</dbReference>
<dbReference type="Pfam" id="PF00391">
    <property type="entry name" value="PEP-utilizers"/>
    <property type="match status" value="1"/>
</dbReference>
<evidence type="ECO:0000313" key="9">
    <source>
        <dbReference type="EMBL" id="RFZ94925.1"/>
    </source>
</evidence>
<accession>A0A372NXU1</accession>
<proteinExistence type="inferred from homology"/>
<dbReference type="Pfam" id="PF01326">
    <property type="entry name" value="PPDK_N"/>
    <property type="match status" value="1"/>
</dbReference>
<dbReference type="FunFam" id="3.50.30.10:FF:000007">
    <property type="entry name" value="Phosphoenolpyruvate synthase"/>
    <property type="match status" value="1"/>
</dbReference>
<keyword evidence="10" id="KW-1185">Reference proteome</keyword>
<keyword evidence="3" id="KW-0067">ATP-binding</keyword>
<evidence type="ECO:0000256" key="4">
    <source>
        <dbReference type="ARBA" id="ARBA00060561"/>
    </source>
</evidence>